<evidence type="ECO:0000256" key="9">
    <source>
        <dbReference type="SAM" id="MobiDB-lite"/>
    </source>
</evidence>
<proteinExistence type="predicted"/>
<dbReference type="Proteomes" id="UP000504637">
    <property type="component" value="Unplaced"/>
</dbReference>
<protein>
    <submittedName>
        <fullName evidence="11">Ankyrin</fullName>
    </submittedName>
</protein>
<evidence type="ECO:0000256" key="7">
    <source>
        <dbReference type="ARBA" id="ARBA00023303"/>
    </source>
</evidence>
<feature type="repeat" description="ANK" evidence="8">
    <location>
        <begin position="496"/>
        <end position="528"/>
    </location>
</feature>
<dbReference type="InterPro" id="IPR002110">
    <property type="entry name" value="Ankyrin_rpt"/>
</dbReference>
<dbReference type="GO" id="GO:0034220">
    <property type="term" value="P:monoatomic ion transmembrane transport"/>
    <property type="evidence" value="ECO:0007669"/>
    <property type="project" value="UniProtKB-KW"/>
</dbReference>
<evidence type="ECO:0000313" key="10">
    <source>
        <dbReference type="Proteomes" id="UP000504637"/>
    </source>
</evidence>
<dbReference type="Gene3D" id="1.25.40.20">
    <property type="entry name" value="Ankyrin repeat-containing domain"/>
    <property type="match status" value="1"/>
</dbReference>
<evidence type="ECO:0000256" key="5">
    <source>
        <dbReference type="ARBA" id="ARBA00023065"/>
    </source>
</evidence>
<dbReference type="OrthoDB" id="194358at2759"/>
<keyword evidence="3" id="KW-0677">Repeat</keyword>
<keyword evidence="10" id="KW-1185">Reference proteome</keyword>
<evidence type="ECO:0000256" key="6">
    <source>
        <dbReference type="ARBA" id="ARBA00023180"/>
    </source>
</evidence>
<dbReference type="InterPro" id="IPR052076">
    <property type="entry name" value="TRP_cation_channel"/>
</dbReference>
<evidence type="ECO:0000256" key="2">
    <source>
        <dbReference type="ARBA" id="ARBA00022606"/>
    </source>
</evidence>
<dbReference type="InterPro" id="IPR036770">
    <property type="entry name" value="Ankyrin_rpt-contain_sf"/>
</dbReference>
<gene>
    <name evidence="11" type="ORF">K489DRAFT_373725</name>
</gene>
<evidence type="ECO:0000256" key="1">
    <source>
        <dbReference type="ARBA" id="ARBA00022448"/>
    </source>
</evidence>
<evidence type="ECO:0000256" key="3">
    <source>
        <dbReference type="ARBA" id="ARBA00022737"/>
    </source>
</evidence>
<dbReference type="PANTHER" id="PTHR47143">
    <property type="entry name" value="TRANSIENT RECEPTOR POTENTIAL CATION CHANNEL PROTEIN PAINLESS"/>
    <property type="match status" value="1"/>
</dbReference>
<evidence type="ECO:0000313" key="11">
    <source>
        <dbReference type="RefSeq" id="XP_033456312.1"/>
    </source>
</evidence>
<sequence>MAPGEQFSVNLIEKFRTKVNEISDDDKPLVRRTFQAIGSAKRGLTLDELNILVSLEIGHTCTTHLENTSHFSNGEVLKAKTNDLARVRNGCVTFQHDCMYEILAKGRDKSDRNDGTWFQATLVEDQRFLARQSMRYLLLKDFVDSDDDSDTSTVETFPSDGADDDSDTSTVEVPPSDGADDHHDNRVIASDADADKNKKAFQALPLGLHDRAHSATDDKDFNRPAVVRSALQSEKKHAKMMADTYPLLEYAARFWTSHYRQCEGDNAPIMKSLARRIPERSDRMNWLRHLYEIETFEMDFPEQPSLLILASYFGLRSIIKDIPREEVISEALYWAAWNGHSKAVDELLGKAEASDKPDWLAQRALFDAIQQDHAAVAKVWIDRRPMSIVQTGPSGLTPLAAAVSAGSAETMREILNFPNSNPNTAETILAAPLFCTLVSGSSQCLKLLLGDQRTNVTQLDWDERSLLSLACEQGRTDLVKIIVADGRIVLNAQDNRGRTPLMYAVTKRRNDIVDFLLQQKQAIDVQVRDCRGRNALSLAASTSTPEIFEQLLDADESCASVECKEGFTSVEWTLDPPESPGNAKVLLRRIPEKFEAEAGLKLFAYALSWDAVEIATLLIIRQAFDINVVSSERETKGNTALSYAFRRAEKNKNNHVLGPLKAVLGAHGLNLALGIGAPDLESFVQDCVGDDKEELTWLMSKAYDGSGLPFPNEV</sequence>
<evidence type="ECO:0000256" key="8">
    <source>
        <dbReference type="PROSITE-ProRule" id="PRU00023"/>
    </source>
</evidence>
<dbReference type="PANTHER" id="PTHR47143:SF1">
    <property type="entry name" value="ION_TRANS DOMAIN-CONTAINING PROTEIN"/>
    <property type="match status" value="1"/>
</dbReference>
<dbReference type="GeneID" id="54361254"/>
<reference evidence="11" key="1">
    <citation type="submission" date="2020-01" db="EMBL/GenBank/DDBJ databases">
        <authorList>
            <consortium name="DOE Joint Genome Institute"/>
            <person name="Haridas S."/>
            <person name="Albert R."/>
            <person name="Binder M."/>
            <person name="Bloem J."/>
            <person name="Labutti K."/>
            <person name="Salamov A."/>
            <person name="Andreopoulos B."/>
            <person name="Baker S.E."/>
            <person name="Barry K."/>
            <person name="Bills G."/>
            <person name="Bluhm B.H."/>
            <person name="Cannon C."/>
            <person name="Castanera R."/>
            <person name="Culley D.E."/>
            <person name="Daum C."/>
            <person name="Ezra D."/>
            <person name="Gonzalez J.B."/>
            <person name="Henrissat B."/>
            <person name="Kuo A."/>
            <person name="Liang C."/>
            <person name="Lipzen A."/>
            <person name="Lutzoni F."/>
            <person name="Magnuson J."/>
            <person name="Mondo S."/>
            <person name="Nolan M."/>
            <person name="Ohm R."/>
            <person name="Pangilinan J."/>
            <person name="Park H.-J."/>
            <person name="Ramirez L."/>
            <person name="Alfaro M."/>
            <person name="Sun H."/>
            <person name="Tritt A."/>
            <person name="Yoshinaga Y."/>
            <person name="Zwiers L.-H."/>
            <person name="Turgeon B.G."/>
            <person name="Goodwin S.B."/>
            <person name="Spatafora J.W."/>
            <person name="Crous P.W."/>
            <person name="Grigoriev I.V."/>
        </authorList>
    </citation>
    <scope>NUCLEOTIDE SEQUENCE</scope>
    <source>
        <strain evidence="11">CBS 342.82</strain>
    </source>
</reference>
<dbReference type="SUPFAM" id="SSF48403">
    <property type="entry name" value="Ankyrin repeat"/>
    <property type="match status" value="1"/>
</dbReference>
<dbReference type="Pfam" id="PF12796">
    <property type="entry name" value="Ank_2"/>
    <property type="match status" value="1"/>
</dbReference>
<dbReference type="RefSeq" id="XP_033456312.1">
    <property type="nucleotide sequence ID" value="XM_033603454.1"/>
</dbReference>
<accession>A0A6J3LU12</accession>
<organism evidence="11">
    <name type="scientific">Dissoconium aciculare CBS 342.82</name>
    <dbReference type="NCBI Taxonomy" id="1314786"/>
    <lineage>
        <taxon>Eukaryota</taxon>
        <taxon>Fungi</taxon>
        <taxon>Dikarya</taxon>
        <taxon>Ascomycota</taxon>
        <taxon>Pezizomycotina</taxon>
        <taxon>Dothideomycetes</taxon>
        <taxon>Dothideomycetidae</taxon>
        <taxon>Mycosphaerellales</taxon>
        <taxon>Dissoconiaceae</taxon>
        <taxon>Dissoconium</taxon>
    </lineage>
</organism>
<evidence type="ECO:0000256" key="4">
    <source>
        <dbReference type="ARBA" id="ARBA00023043"/>
    </source>
</evidence>
<feature type="region of interest" description="Disordered" evidence="9">
    <location>
        <begin position="146"/>
        <end position="194"/>
    </location>
</feature>
<keyword evidence="7" id="KW-0407">Ion channel</keyword>
<keyword evidence="5" id="KW-0406">Ion transport</keyword>
<dbReference type="PROSITE" id="PS50297">
    <property type="entry name" value="ANK_REP_REGION"/>
    <property type="match status" value="1"/>
</dbReference>
<dbReference type="SMART" id="SM00248">
    <property type="entry name" value="ANK"/>
    <property type="match status" value="7"/>
</dbReference>
<dbReference type="GO" id="GO:1902495">
    <property type="term" value="C:transmembrane transporter complex"/>
    <property type="evidence" value="ECO:0007669"/>
    <property type="project" value="TreeGrafter"/>
</dbReference>
<reference evidence="11" key="3">
    <citation type="submission" date="2025-08" db="UniProtKB">
        <authorList>
            <consortium name="RefSeq"/>
        </authorList>
    </citation>
    <scope>IDENTIFICATION</scope>
    <source>
        <strain evidence="11">CBS 342.82</strain>
    </source>
</reference>
<keyword evidence="4 8" id="KW-0040">ANK repeat</keyword>
<reference evidence="11" key="2">
    <citation type="submission" date="2020-04" db="EMBL/GenBank/DDBJ databases">
        <authorList>
            <consortium name="NCBI Genome Project"/>
        </authorList>
    </citation>
    <scope>NUCLEOTIDE SEQUENCE</scope>
    <source>
        <strain evidence="11">CBS 342.82</strain>
    </source>
</reference>
<keyword evidence="1" id="KW-0813">Transport</keyword>
<dbReference type="GO" id="GO:0022857">
    <property type="term" value="F:transmembrane transporter activity"/>
    <property type="evidence" value="ECO:0007669"/>
    <property type="project" value="TreeGrafter"/>
</dbReference>
<dbReference type="AlphaFoldDB" id="A0A6J3LU12"/>
<keyword evidence="2" id="KW-0716">Sensory transduction</keyword>
<keyword evidence="6" id="KW-0325">Glycoprotein</keyword>
<name>A0A6J3LU12_9PEZI</name>
<dbReference type="PROSITE" id="PS50088">
    <property type="entry name" value="ANK_REPEAT"/>
    <property type="match status" value="1"/>
</dbReference>